<accession>A0A8J9VY31</accession>
<organism evidence="1 2">
    <name type="scientific">Brenthis ino</name>
    <name type="common">lesser marbled fritillary</name>
    <dbReference type="NCBI Taxonomy" id="405034"/>
    <lineage>
        <taxon>Eukaryota</taxon>
        <taxon>Metazoa</taxon>
        <taxon>Ecdysozoa</taxon>
        <taxon>Arthropoda</taxon>
        <taxon>Hexapoda</taxon>
        <taxon>Insecta</taxon>
        <taxon>Pterygota</taxon>
        <taxon>Neoptera</taxon>
        <taxon>Endopterygota</taxon>
        <taxon>Lepidoptera</taxon>
        <taxon>Glossata</taxon>
        <taxon>Ditrysia</taxon>
        <taxon>Papilionoidea</taxon>
        <taxon>Nymphalidae</taxon>
        <taxon>Heliconiinae</taxon>
        <taxon>Argynnini</taxon>
        <taxon>Brenthis</taxon>
    </lineage>
</organism>
<sequence>MSHHKRYHKRKCSKSEKLYFFRQKVGSTRHMQCRACLGVGTSGAVPGESERIASSDWRRLIDLACLESDIEPGGSI</sequence>
<reference evidence="1" key="1">
    <citation type="submission" date="2021-12" db="EMBL/GenBank/DDBJ databases">
        <authorList>
            <person name="Martin H S."/>
        </authorList>
    </citation>
    <scope>NUCLEOTIDE SEQUENCE</scope>
</reference>
<evidence type="ECO:0000313" key="2">
    <source>
        <dbReference type="Proteomes" id="UP000838878"/>
    </source>
</evidence>
<protein>
    <submittedName>
        <fullName evidence="1">Uncharacterized protein</fullName>
    </submittedName>
</protein>
<dbReference type="AlphaFoldDB" id="A0A8J9VY31"/>
<evidence type="ECO:0000313" key="1">
    <source>
        <dbReference type="EMBL" id="CAH0730300.1"/>
    </source>
</evidence>
<gene>
    <name evidence="1" type="ORF">BINO364_LOCUS15296</name>
</gene>
<dbReference type="Proteomes" id="UP000838878">
    <property type="component" value="Chromosome 8"/>
</dbReference>
<name>A0A8J9VY31_9NEOP</name>
<feature type="non-terminal residue" evidence="1">
    <location>
        <position position="76"/>
    </location>
</feature>
<keyword evidence="2" id="KW-1185">Reference proteome</keyword>
<dbReference type="EMBL" id="OV170228">
    <property type="protein sequence ID" value="CAH0730300.1"/>
    <property type="molecule type" value="Genomic_DNA"/>
</dbReference>
<proteinExistence type="predicted"/>